<proteinExistence type="predicted"/>
<comment type="caution">
    <text evidence="4">The sequence shown here is derived from an EMBL/GenBank/DDBJ whole genome shotgun (WGS) entry which is preliminary data.</text>
</comment>
<evidence type="ECO:0000313" key="5">
    <source>
        <dbReference type="Proteomes" id="UP001168821"/>
    </source>
</evidence>
<organism evidence="4 5">
    <name type="scientific">Zophobas morio</name>
    <dbReference type="NCBI Taxonomy" id="2755281"/>
    <lineage>
        <taxon>Eukaryota</taxon>
        <taxon>Metazoa</taxon>
        <taxon>Ecdysozoa</taxon>
        <taxon>Arthropoda</taxon>
        <taxon>Hexapoda</taxon>
        <taxon>Insecta</taxon>
        <taxon>Pterygota</taxon>
        <taxon>Neoptera</taxon>
        <taxon>Endopterygota</taxon>
        <taxon>Coleoptera</taxon>
        <taxon>Polyphaga</taxon>
        <taxon>Cucujiformia</taxon>
        <taxon>Tenebrionidae</taxon>
        <taxon>Zophobas</taxon>
    </lineage>
</organism>
<evidence type="ECO:0000256" key="2">
    <source>
        <dbReference type="ARBA" id="ARBA00023043"/>
    </source>
</evidence>
<feature type="repeat" description="ANK" evidence="3">
    <location>
        <begin position="615"/>
        <end position="647"/>
    </location>
</feature>
<dbReference type="EMBL" id="JALNTZ010000007">
    <property type="protein sequence ID" value="KAJ3646892.1"/>
    <property type="molecule type" value="Genomic_DNA"/>
</dbReference>
<dbReference type="InterPro" id="IPR002110">
    <property type="entry name" value="Ankyrin_rpt"/>
</dbReference>
<dbReference type="InterPro" id="IPR036770">
    <property type="entry name" value="Ankyrin_rpt-contain_sf"/>
</dbReference>
<keyword evidence="5" id="KW-1185">Reference proteome</keyword>
<dbReference type="PANTHER" id="PTHR24198">
    <property type="entry name" value="ANKYRIN REPEAT AND PROTEIN KINASE DOMAIN-CONTAINING PROTEIN"/>
    <property type="match status" value="1"/>
</dbReference>
<dbReference type="Gene3D" id="1.25.40.20">
    <property type="entry name" value="Ankyrin repeat-containing domain"/>
    <property type="match status" value="2"/>
</dbReference>
<dbReference type="SUPFAM" id="SSF48403">
    <property type="entry name" value="Ankyrin repeat"/>
    <property type="match status" value="2"/>
</dbReference>
<dbReference type="AlphaFoldDB" id="A0AA38I0W3"/>
<dbReference type="PROSITE" id="PS50297">
    <property type="entry name" value="ANK_REP_REGION"/>
    <property type="match status" value="2"/>
</dbReference>
<evidence type="ECO:0000256" key="3">
    <source>
        <dbReference type="PROSITE-ProRule" id="PRU00023"/>
    </source>
</evidence>
<gene>
    <name evidence="4" type="ORF">Zmor_024456</name>
</gene>
<keyword evidence="2 3" id="KW-0040">ANK repeat</keyword>
<evidence type="ECO:0008006" key="6">
    <source>
        <dbReference type="Google" id="ProtNLM"/>
    </source>
</evidence>
<accession>A0AA38I0W3</accession>
<keyword evidence="1" id="KW-0677">Repeat</keyword>
<dbReference type="PROSITE" id="PS50088">
    <property type="entry name" value="ANK_REPEAT"/>
    <property type="match status" value="2"/>
</dbReference>
<protein>
    <recommendedName>
        <fullName evidence="6">Ankyrin repeat protein</fullName>
    </recommendedName>
</protein>
<dbReference type="SMART" id="SM00248">
    <property type="entry name" value="ANK"/>
    <property type="match status" value="8"/>
</dbReference>
<evidence type="ECO:0000313" key="4">
    <source>
        <dbReference type="EMBL" id="KAJ3646892.1"/>
    </source>
</evidence>
<dbReference type="GO" id="GO:0005737">
    <property type="term" value="C:cytoplasm"/>
    <property type="evidence" value="ECO:0007669"/>
    <property type="project" value="TreeGrafter"/>
</dbReference>
<sequence>MAVEKLHVFPDTASLCIKVSDHEPLLVNRSAALIAAVVQNEVNSLKYFSNCTDWYKIDNSEDGNSLLQIGIMHQKKEVCDYLLSLPDFPLDHENNDHLTALALALRGNGEFCDHISYELIKRGASVNTVSLEDGVTLLHHSLNKSLVKVSKLLMERGYDVNALTSKQLSPLCCCLDSSSIDEIKAELVAALLYYGADPTIGTIFGFSTFEFAVKFSSFSVEEALFYYTFDQYTCIDIHFEVLLTLANKRSPFFHETVQRTNNVILGNSPVNYYHLLFLIDVEYLDVLIKKCGYAIAQIFGQGEIIIYPKMSSFYEPTFLRNLDFLVGSDLRHDTINFIVMFSHIFYSYFILAFKYGECTIVENVYYLLSYGLRLNESHLEAFCNRYGYGELLKIALHMDIVQIECKEYITNSLFVLLYDVNMTLEKYLQDSSPYYPPQHLWLLLPYFVDWKLHLLCQHEGIVKADVWLSRPRVPLLVELARNVFRSYFIETFNIKSAKQFYALINGLPANKSADLIAAVVQNDVDFLKYFSNCTDLYKIDHSEDGNSLLQIGIIHQKKEVCDYLLSLPDFPLDHENNDLLTALALALRGNGELCDHISYELIKRGASVNTVSLEDGVTLLHYSVNKSLVKLSKLLMELGYDVNALTSKQLSPLCCCLDSSSIDEIKAELVAALLYYGADPTIGTIFGYSTFEFAVKFSSFSVEEALFYYTFDQYTCVDIHFEILLKLANERSPFFHQIVQRTNNVILGNLPMFYYHLLFLIDVEYLDVLIFLCGDAIAQVFAQVKFSVYKMSSFYEPTFLRNLDFLLGSDLRHDTINFIVMFSDIFYIYFLVAVEYGESMMVENVYYLLSYGLRLNESHLEAFYDRYGYGELVKIALHMDIEKTNSKHYSNSSLLVFLYDVNMTLEKYLQDSSPYYPPQNLCELLPYFVHSKLHLLCQHEGIVKVDVWLSRPTVPLLVELARNVFRSYFIERFNIRNAKQFYALINGLPVSHVYKKIITYETELY</sequence>
<feature type="repeat" description="ANK" evidence="3">
    <location>
        <begin position="133"/>
        <end position="165"/>
    </location>
</feature>
<dbReference type="PANTHER" id="PTHR24198:SF165">
    <property type="entry name" value="ANKYRIN REPEAT-CONTAINING PROTEIN-RELATED"/>
    <property type="match status" value="1"/>
</dbReference>
<evidence type="ECO:0000256" key="1">
    <source>
        <dbReference type="ARBA" id="ARBA00022737"/>
    </source>
</evidence>
<reference evidence="4" key="1">
    <citation type="journal article" date="2023" name="G3 (Bethesda)">
        <title>Whole genome assemblies of Zophobas morio and Tenebrio molitor.</title>
        <authorList>
            <person name="Kaur S."/>
            <person name="Stinson S.A."/>
            <person name="diCenzo G.C."/>
        </authorList>
    </citation>
    <scope>NUCLEOTIDE SEQUENCE</scope>
    <source>
        <strain evidence="4">QUZm001</strain>
    </source>
</reference>
<dbReference type="Proteomes" id="UP001168821">
    <property type="component" value="Unassembled WGS sequence"/>
</dbReference>
<name>A0AA38I0W3_9CUCU</name>